<evidence type="ECO:0000313" key="1">
    <source>
        <dbReference type="EMBL" id="MBX15090.1"/>
    </source>
</evidence>
<reference evidence="1" key="1">
    <citation type="submission" date="2018-02" db="EMBL/GenBank/DDBJ databases">
        <title>Rhizophora mucronata_Transcriptome.</title>
        <authorList>
            <person name="Meera S.P."/>
            <person name="Sreeshan A."/>
            <person name="Augustine A."/>
        </authorList>
    </citation>
    <scope>NUCLEOTIDE SEQUENCE</scope>
    <source>
        <tissue evidence="1">Leaf</tissue>
    </source>
</reference>
<organism evidence="1">
    <name type="scientific">Rhizophora mucronata</name>
    <name type="common">Asiatic mangrove</name>
    <dbReference type="NCBI Taxonomy" id="61149"/>
    <lineage>
        <taxon>Eukaryota</taxon>
        <taxon>Viridiplantae</taxon>
        <taxon>Streptophyta</taxon>
        <taxon>Embryophyta</taxon>
        <taxon>Tracheophyta</taxon>
        <taxon>Spermatophyta</taxon>
        <taxon>Magnoliopsida</taxon>
        <taxon>eudicotyledons</taxon>
        <taxon>Gunneridae</taxon>
        <taxon>Pentapetalae</taxon>
        <taxon>rosids</taxon>
        <taxon>fabids</taxon>
        <taxon>Malpighiales</taxon>
        <taxon>Rhizophoraceae</taxon>
        <taxon>Rhizophora</taxon>
    </lineage>
</organism>
<proteinExistence type="predicted"/>
<protein>
    <submittedName>
        <fullName evidence="1">Uncharacterized protein</fullName>
    </submittedName>
</protein>
<dbReference type="AlphaFoldDB" id="A0A2P2LB08"/>
<dbReference type="EMBL" id="GGEC01034606">
    <property type="protein sequence ID" value="MBX15090.1"/>
    <property type="molecule type" value="Transcribed_RNA"/>
</dbReference>
<sequence length="30" mass="3312">MQRTPSFKLLGKPLLQPLVSVFNATNGQLL</sequence>
<accession>A0A2P2LB08</accession>
<name>A0A2P2LB08_RHIMU</name>